<accession>A0ABW0V1F6</accession>
<dbReference type="RefSeq" id="WP_381031914.1">
    <property type="nucleotide sequence ID" value="NZ_JBHSNY010000033.1"/>
</dbReference>
<feature type="domain" description="IPT/TIG" evidence="3">
    <location>
        <begin position="3"/>
        <end position="84"/>
    </location>
</feature>
<protein>
    <submittedName>
        <fullName evidence="4">IPT/TIG domain-containing protein</fullName>
    </submittedName>
</protein>
<dbReference type="Pfam" id="PF01833">
    <property type="entry name" value="TIG"/>
    <property type="match status" value="5"/>
</dbReference>
<evidence type="ECO:0000259" key="3">
    <source>
        <dbReference type="SMART" id="SM00429"/>
    </source>
</evidence>
<feature type="domain" description="IPT/TIG" evidence="3">
    <location>
        <begin position="88"/>
        <end position="169"/>
    </location>
</feature>
<sequence length="426" mass="40965">MVAPVVSSVSPNQGSASGGTTVTVSGTGFTGATAVRFGSKNATSFTVNSSTQITAVSPSGTGTVNVTVTTSQGTSTQQIPFTYVSTSVPSLTGLSPTQGPASGGTTVTLTGTNLTGATAVRFDGVAATSFTVNSSTQITAVTPAHAAGAAAVTVTTSGGTSNALTFTYLAVPSVNGLSPNQGPVAGGTTVTLTGSDFTGATAVRFDGVAATSFTVNSSTQITAVTPAHAAGAAAVTVTTPGGTSNPDNPSAYFFYAALPALTALAPAAGPATGGTTVTLTGNDLLGATAVRFDGIAATSYTVDSATQITAVSPAHAAGAAAVTVTTPGGTSNPLNYSYLSAPTLSSLSPAQGPTHAGTLITLTGSNLTTTTDVRFGSTPASFTVVSPTQITAVAPAGAAGPVAVTATTPAGTSNTLTYTRTDAPAI</sequence>
<dbReference type="InterPro" id="IPR014756">
    <property type="entry name" value="Ig_E-set"/>
</dbReference>
<feature type="compositionally biased region" description="Low complexity" evidence="2">
    <location>
        <begin position="14"/>
        <end position="23"/>
    </location>
</feature>
<keyword evidence="5" id="KW-1185">Reference proteome</keyword>
<evidence type="ECO:0000313" key="4">
    <source>
        <dbReference type="EMBL" id="MFC5639702.1"/>
    </source>
</evidence>
<dbReference type="SMART" id="SM00429">
    <property type="entry name" value="IPT"/>
    <property type="match status" value="5"/>
</dbReference>
<dbReference type="Proteomes" id="UP001596154">
    <property type="component" value="Unassembled WGS sequence"/>
</dbReference>
<evidence type="ECO:0000256" key="1">
    <source>
        <dbReference type="ARBA" id="ARBA00022729"/>
    </source>
</evidence>
<dbReference type="Gene3D" id="2.60.40.10">
    <property type="entry name" value="Immunoglobulins"/>
    <property type="match status" value="5"/>
</dbReference>
<dbReference type="SUPFAM" id="SSF81296">
    <property type="entry name" value="E set domains"/>
    <property type="match status" value="5"/>
</dbReference>
<name>A0ABW0V1F6_9ACTN</name>
<feature type="region of interest" description="Disordered" evidence="2">
    <location>
        <begin position="1"/>
        <end position="23"/>
    </location>
</feature>
<evidence type="ECO:0000313" key="5">
    <source>
        <dbReference type="Proteomes" id="UP001596154"/>
    </source>
</evidence>
<organism evidence="4 5">
    <name type="scientific">Streptomyces bullii</name>
    <dbReference type="NCBI Taxonomy" id="349910"/>
    <lineage>
        <taxon>Bacteria</taxon>
        <taxon>Bacillati</taxon>
        <taxon>Actinomycetota</taxon>
        <taxon>Actinomycetes</taxon>
        <taxon>Kitasatosporales</taxon>
        <taxon>Streptomycetaceae</taxon>
        <taxon>Streptomyces</taxon>
    </lineage>
</organism>
<proteinExistence type="predicted"/>
<dbReference type="InterPro" id="IPR013783">
    <property type="entry name" value="Ig-like_fold"/>
</dbReference>
<gene>
    <name evidence="4" type="ORF">ACFPZJ_39580</name>
</gene>
<dbReference type="EMBL" id="JBHSNY010000033">
    <property type="protein sequence ID" value="MFC5639702.1"/>
    <property type="molecule type" value="Genomic_DNA"/>
</dbReference>
<feature type="domain" description="IPT/TIG" evidence="3">
    <location>
        <begin position="341"/>
        <end position="419"/>
    </location>
</feature>
<evidence type="ECO:0000256" key="2">
    <source>
        <dbReference type="SAM" id="MobiDB-lite"/>
    </source>
</evidence>
<dbReference type="InterPro" id="IPR052387">
    <property type="entry name" value="Fibrocystin"/>
</dbReference>
<dbReference type="PANTHER" id="PTHR46769:SF2">
    <property type="entry name" value="FIBROCYSTIN-L ISOFORM 2 PRECURSOR-RELATED"/>
    <property type="match status" value="1"/>
</dbReference>
<dbReference type="InterPro" id="IPR002909">
    <property type="entry name" value="IPT_dom"/>
</dbReference>
<feature type="domain" description="IPT/TIG" evidence="3">
    <location>
        <begin position="171"/>
        <end position="255"/>
    </location>
</feature>
<feature type="domain" description="IPT/TIG" evidence="3">
    <location>
        <begin position="258"/>
        <end position="339"/>
    </location>
</feature>
<dbReference type="CDD" id="cd00102">
    <property type="entry name" value="IPT"/>
    <property type="match status" value="2"/>
</dbReference>
<comment type="caution">
    <text evidence="4">The sequence shown here is derived from an EMBL/GenBank/DDBJ whole genome shotgun (WGS) entry which is preliminary data.</text>
</comment>
<keyword evidence="1" id="KW-0732">Signal</keyword>
<dbReference type="PANTHER" id="PTHR46769">
    <property type="entry name" value="POLYCYSTIC KIDNEY AND HEPATIC DISEASE 1 (AUTOSOMAL RECESSIVE)-LIKE 1"/>
    <property type="match status" value="1"/>
</dbReference>
<reference evidence="5" key="1">
    <citation type="journal article" date="2019" name="Int. J. Syst. Evol. Microbiol.">
        <title>The Global Catalogue of Microorganisms (GCM) 10K type strain sequencing project: providing services to taxonomists for standard genome sequencing and annotation.</title>
        <authorList>
            <consortium name="The Broad Institute Genomics Platform"/>
            <consortium name="The Broad Institute Genome Sequencing Center for Infectious Disease"/>
            <person name="Wu L."/>
            <person name="Ma J."/>
        </authorList>
    </citation>
    <scope>NUCLEOTIDE SEQUENCE [LARGE SCALE GENOMIC DNA]</scope>
    <source>
        <strain evidence="5">CGMCC 4.7248</strain>
    </source>
</reference>